<dbReference type="Gene3D" id="3.20.20.210">
    <property type="match status" value="1"/>
</dbReference>
<evidence type="ECO:0000313" key="3">
    <source>
        <dbReference type="Proteomes" id="UP000188181"/>
    </source>
</evidence>
<dbReference type="InterPro" id="IPR052024">
    <property type="entry name" value="Methanogen_methyltrans"/>
</dbReference>
<protein>
    <submittedName>
        <fullName evidence="2">Methylcobalamin:coenzyme M methyltransferase</fullName>
    </submittedName>
</protein>
<dbReference type="OrthoDB" id="9815759at2"/>
<dbReference type="InterPro" id="IPR000257">
    <property type="entry name" value="Uroporphyrinogen_deCOase"/>
</dbReference>
<dbReference type="EMBL" id="CP019646">
    <property type="protein sequence ID" value="AQQ71248.1"/>
    <property type="molecule type" value="Genomic_DNA"/>
</dbReference>
<proteinExistence type="predicted"/>
<evidence type="ECO:0000259" key="1">
    <source>
        <dbReference type="Pfam" id="PF01208"/>
    </source>
</evidence>
<organism evidence="2 3">
    <name type="scientific">Limihaloglobus sulfuriphilus</name>
    <dbReference type="NCBI Taxonomy" id="1851148"/>
    <lineage>
        <taxon>Bacteria</taxon>
        <taxon>Pseudomonadati</taxon>
        <taxon>Planctomycetota</taxon>
        <taxon>Phycisphaerae</taxon>
        <taxon>Sedimentisphaerales</taxon>
        <taxon>Sedimentisphaeraceae</taxon>
        <taxon>Limihaloglobus</taxon>
    </lineage>
</organism>
<feature type="domain" description="Uroporphyrinogen decarboxylase (URO-D)" evidence="1">
    <location>
        <begin position="76"/>
        <end position="317"/>
    </location>
</feature>
<dbReference type="AlphaFoldDB" id="A0A1Q2MFB9"/>
<dbReference type="RefSeq" id="WP_146683444.1">
    <property type="nucleotide sequence ID" value="NZ_CP019646.1"/>
</dbReference>
<dbReference type="InterPro" id="IPR038071">
    <property type="entry name" value="UROD/MetE-like_sf"/>
</dbReference>
<sequence>MAQTPREIVKNALTFNYPERLPRHLWYLPWAEKHHPQALAEVKEKYPDDFVYPPNIYNDSPVSKGDPFKVGTYIDEWGCKFENIHEGIIGEVKEPVVTDINDLSTMHVPWDIMPDDLHKARDEVNRFCAETDKFVFAAACPRPWERMQFLRGTVDAMMDIMSSPEQSKKLLEKMHDFDMKLLEFWAGTDVDALTFMDDWGSQNSLLIPPPLWAEMFKPLYKDYCDLAKANNKFIFMHSDGHITAIYPHLIEIGVSAVNSQLFCMDMDELAKIAKGKITFWGEIDRQHVLPDTNEANVRAAVRKVADTLYDPAGGIIAQFELSPGSYGPNACIIYDEWDKIHAQRRGR</sequence>
<keyword evidence="2" id="KW-0808">Transferase</keyword>
<dbReference type="STRING" id="1851148.SMSP2_01614"/>
<name>A0A1Q2MFB9_9BACT</name>
<keyword evidence="3" id="KW-1185">Reference proteome</keyword>
<dbReference type="GO" id="GO:0004853">
    <property type="term" value="F:uroporphyrinogen decarboxylase activity"/>
    <property type="evidence" value="ECO:0007669"/>
    <property type="project" value="InterPro"/>
</dbReference>
<dbReference type="Proteomes" id="UP000188181">
    <property type="component" value="Chromosome"/>
</dbReference>
<dbReference type="Pfam" id="PF01208">
    <property type="entry name" value="URO-D"/>
    <property type="match status" value="1"/>
</dbReference>
<dbReference type="GO" id="GO:0032259">
    <property type="term" value="P:methylation"/>
    <property type="evidence" value="ECO:0007669"/>
    <property type="project" value="UniProtKB-KW"/>
</dbReference>
<dbReference type="SUPFAM" id="SSF51726">
    <property type="entry name" value="UROD/MetE-like"/>
    <property type="match status" value="1"/>
</dbReference>
<dbReference type="KEGG" id="pbas:SMSP2_01614"/>
<dbReference type="PANTHER" id="PTHR47099">
    <property type="entry name" value="METHYLCOBAMIDE:COM METHYLTRANSFERASE MTBA"/>
    <property type="match status" value="1"/>
</dbReference>
<dbReference type="PANTHER" id="PTHR47099:SF1">
    <property type="entry name" value="METHYLCOBAMIDE:COM METHYLTRANSFERASE MTBA"/>
    <property type="match status" value="1"/>
</dbReference>
<dbReference type="GO" id="GO:0006779">
    <property type="term" value="P:porphyrin-containing compound biosynthetic process"/>
    <property type="evidence" value="ECO:0007669"/>
    <property type="project" value="InterPro"/>
</dbReference>
<evidence type="ECO:0000313" key="2">
    <source>
        <dbReference type="EMBL" id="AQQ71248.1"/>
    </source>
</evidence>
<gene>
    <name evidence="2" type="ORF">SMSP2_01614</name>
</gene>
<keyword evidence="2" id="KW-0489">Methyltransferase</keyword>
<dbReference type="GO" id="GO:0008168">
    <property type="term" value="F:methyltransferase activity"/>
    <property type="evidence" value="ECO:0007669"/>
    <property type="project" value="UniProtKB-KW"/>
</dbReference>
<accession>A0A1Q2MFB9</accession>
<reference evidence="3" key="1">
    <citation type="submission" date="2017-02" db="EMBL/GenBank/DDBJ databases">
        <title>Comparative genomics and description of representatives of a novel lineage of planctomycetes thriving in anoxic sediments.</title>
        <authorList>
            <person name="Spring S."/>
            <person name="Bunk B."/>
            <person name="Sproer C."/>
        </authorList>
    </citation>
    <scope>NUCLEOTIDE SEQUENCE [LARGE SCALE GENOMIC DNA]</scope>
    <source>
        <strain evidence="3">SM-Chi-D1</strain>
    </source>
</reference>